<dbReference type="OrthoDB" id="9815108at2"/>
<protein>
    <recommendedName>
        <fullName evidence="2">alpha-L-rhamnosidase</fullName>
        <ecNumber evidence="2">3.2.1.40</ecNumber>
    </recommendedName>
</protein>
<dbReference type="InterPro" id="IPR035396">
    <property type="entry name" value="Bac_rhamnosid6H"/>
</dbReference>
<proteinExistence type="predicted"/>
<dbReference type="Gene3D" id="2.60.420.10">
    <property type="entry name" value="Maltose phosphorylase, domain 3"/>
    <property type="match status" value="1"/>
</dbReference>
<feature type="domain" description="Alpha-L-rhamnosidase concanavalin-like" evidence="4">
    <location>
        <begin position="366"/>
        <end position="463"/>
    </location>
</feature>
<dbReference type="Pfam" id="PF17390">
    <property type="entry name" value="Bac_rhamnosid_C"/>
    <property type="match status" value="1"/>
</dbReference>
<keyword evidence="9" id="KW-1185">Reference proteome</keyword>
<dbReference type="RefSeq" id="WP_089687177.1">
    <property type="nucleotide sequence ID" value="NZ_FNFO01000012.1"/>
</dbReference>
<evidence type="ECO:0000256" key="2">
    <source>
        <dbReference type="ARBA" id="ARBA00012652"/>
    </source>
</evidence>
<evidence type="ECO:0000313" key="8">
    <source>
        <dbReference type="EMBL" id="SDM33268.1"/>
    </source>
</evidence>
<dbReference type="STRING" id="1075417.SAMN05421823_112116"/>
<comment type="catalytic activity">
    <reaction evidence="1">
        <text>Hydrolysis of terminal non-reducing alpha-L-rhamnose residues in alpha-L-rhamnosides.</text>
        <dbReference type="EC" id="3.2.1.40"/>
    </reaction>
</comment>
<evidence type="ECO:0000313" key="9">
    <source>
        <dbReference type="Proteomes" id="UP000198510"/>
    </source>
</evidence>
<evidence type="ECO:0000256" key="1">
    <source>
        <dbReference type="ARBA" id="ARBA00001445"/>
    </source>
</evidence>
<dbReference type="GO" id="GO:0030596">
    <property type="term" value="F:alpha-L-rhamnosidase activity"/>
    <property type="evidence" value="ECO:0007669"/>
    <property type="project" value="UniProtKB-EC"/>
</dbReference>
<sequence length="928" mass="104910">MLERLTRPLHFSSLLLIGILCLGSTIAFAQSVTVTHLTIESRENPLGLDVRQPRFGWVLATDERDVVQTAYHILVASSAEKLANGEGDLWDSGKVASAQSGQVPYAGRPLESRMPCHVKVKVWTNRGETTWSAPAHWTMGLLYYKDWRGRWIGFDHPFPWDSIATIPSLSARYFRKEFQPKKEVASATAYIMGLGLYELYLNGQKIGDQVLAPTPTDYTENVKYNTFDVTEAVVSGDNAIGVTLGNGRYFTMRQNYKPYKIKNFGFPKLLLQLELTYTDGSTEVIKTDGSWKGTADGPIRNNNEYDGEFYDARKEMPGWNRAGFDDRAWLAAEYVQEPRGDFEAQLNPNMKVMDSLKPVSLRPLAGNRYVLDLGQNMVGWLKMRVEGTRGDTVHLRFAESLQDNGDLFVANLRDARATDTYVLKGGGEEVWEPSFTYHGFRYVEISGYPGTPSVDDFVGQFVYDDIATTGTFESSDPLLNQLFRNAWWGIAGNYKGMPVDCPQRNERQPWLGDRAIGAYGESFLFDNQLVYAKWLDDIRLSQRADGALPDVAPAFWRYYSDNMTWPGTLILVAQMLYRQYGDRAAIAENYPAMKQWLAYMQERYMTEAFIVTKDSYGDWCVPPVSIEAGRGKSADQKHPSALISTAYYYHFMQLMTDFAHLLGEEKDAAAFQALGGQIKEAFNREFYHPDRGYYDEGQLTSNLLPLAFGLVPEANCEQVFDEIVKTIEVEHQGHLSSGLIGTQWLMRGLTENGRPDLAYQLATNTTYPSWGYMVEHGATTIWELWNGNTAAPSMNSQNHVMLLGDLLIWYYEHLAGIKSDDEAVAFRKIIMNPYFPDDLRYVNASYQSVQGLIRSHWQKSKNRLTWDITIPANTSARVYLPTDEVKNIKVGNAPLNQVPAVRVVGTENGKTVLDVASGHYQFTIRNPR</sequence>
<dbReference type="InterPro" id="IPR016007">
    <property type="entry name" value="Alpha_rhamnosid"/>
</dbReference>
<reference evidence="8 9" key="1">
    <citation type="submission" date="2016-10" db="EMBL/GenBank/DDBJ databases">
        <authorList>
            <person name="de Groot N.N."/>
        </authorList>
    </citation>
    <scope>NUCLEOTIDE SEQUENCE [LARGE SCALE GENOMIC DNA]</scope>
    <source>
        <strain evidence="8 9">DSM 25186</strain>
    </source>
</reference>
<dbReference type="Pfam" id="PF17389">
    <property type="entry name" value="Bac_rhamnosid6H"/>
    <property type="match status" value="1"/>
</dbReference>
<dbReference type="Gene3D" id="2.60.40.10">
    <property type="entry name" value="Immunoglobulins"/>
    <property type="match status" value="1"/>
</dbReference>
<dbReference type="Pfam" id="PF08531">
    <property type="entry name" value="Bac_rhamnosid_N"/>
    <property type="match status" value="1"/>
</dbReference>
<dbReference type="SUPFAM" id="SSF48208">
    <property type="entry name" value="Six-hairpin glycosidases"/>
    <property type="match status" value="1"/>
</dbReference>
<dbReference type="PANTHER" id="PTHR33307">
    <property type="entry name" value="ALPHA-RHAMNOSIDASE (EUROFUNG)"/>
    <property type="match status" value="1"/>
</dbReference>
<gene>
    <name evidence="8" type="ORF">SAMN05421823_112116</name>
</gene>
<dbReference type="InterPro" id="IPR013783">
    <property type="entry name" value="Ig-like_fold"/>
</dbReference>
<dbReference type="InterPro" id="IPR013737">
    <property type="entry name" value="Bac_rhamnosid_N"/>
</dbReference>
<dbReference type="Proteomes" id="UP000198510">
    <property type="component" value="Unassembled WGS sequence"/>
</dbReference>
<keyword evidence="3" id="KW-0378">Hydrolase</keyword>
<dbReference type="AlphaFoldDB" id="A0A1G9SCS1"/>
<dbReference type="PANTHER" id="PTHR33307:SF6">
    <property type="entry name" value="ALPHA-RHAMNOSIDASE (EUROFUNG)-RELATED"/>
    <property type="match status" value="1"/>
</dbReference>
<dbReference type="InterPro" id="IPR012341">
    <property type="entry name" value="6hp_glycosidase-like_sf"/>
</dbReference>
<feature type="domain" description="Bacterial alpha-L-rhamnosidase N-terminal" evidence="5">
    <location>
        <begin position="182"/>
        <end position="353"/>
    </location>
</feature>
<dbReference type="EC" id="3.2.1.40" evidence="2"/>
<dbReference type="Gene3D" id="2.60.120.260">
    <property type="entry name" value="Galactose-binding domain-like"/>
    <property type="match status" value="2"/>
</dbReference>
<evidence type="ECO:0000259" key="4">
    <source>
        <dbReference type="Pfam" id="PF05592"/>
    </source>
</evidence>
<evidence type="ECO:0000259" key="7">
    <source>
        <dbReference type="Pfam" id="PF17390"/>
    </source>
</evidence>
<accession>A0A1G9SCS1</accession>
<dbReference type="InterPro" id="IPR035398">
    <property type="entry name" value="Bac_rhamnosid_C"/>
</dbReference>
<evidence type="ECO:0000259" key="5">
    <source>
        <dbReference type="Pfam" id="PF08531"/>
    </source>
</evidence>
<dbReference type="Gene3D" id="1.50.10.10">
    <property type="match status" value="1"/>
</dbReference>
<evidence type="ECO:0000256" key="3">
    <source>
        <dbReference type="ARBA" id="ARBA00022801"/>
    </source>
</evidence>
<dbReference type="GO" id="GO:0005975">
    <property type="term" value="P:carbohydrate metabolic process"/>
    <property type="evidence" value="ECO:0007669"/>
    <property type="project" value="InterPro"/>
</dbReference>
<dbReference type="Pfam" id="PF05592">
    <property type="entry name" value="Bac_rhamnosid"/>
    <property type="match status" value="1"/>
</dbReference>
<dbReference type="InterPro" id="IPR008928">
    <property type="entry name" value="6-hairpin_glycosidase_sf"/>
</dbReference>
<dbReference type="InterPro" id="IPR008902">
    <property type="entry name" value="Rhamnosid_concanavalin"/>
</dbReference>
<dbReference type="EMBL" id="FNFO01000012">
    <property type="protein sequence ID" value="SDM33268.1"/>
    <property type="molecule type" value="Genomic_DNA"/>
</dbReference>
<dbReference type="PIRSF" id="PIRSF010631">
    <property type="entry name" value="A-rhamnsds"/>
    <property type="match status" value="1"/>
</dbReference>
<feature type="domain" description="Alpha-L-rhamnosidase C-terminal" evidence="7">
    <location>
        <begin position="823"/>
        <end position="889"/>
    </location>
</feature>
<name>A0A1G9SCS1_9BACT</name>
<dbReference type="Pfam" id="PF25788">
    <property type="entry name" value="Ig_Rha78A_N"/>
    <property type="match status" value="1"/>
</dbReference>
<evidence type="ECO:0000259" key="6">
    <source>
        <dbReference type="Pfam" id="PF17389"/>
    </source>
</evidence>
<organism evidence="8 9">
    <name type="scientific">Catalinimonas alkaloidigena</name>
    <dbReference type="NCBI Taxonomy" id="1075417"/>
    <lineage>
        <taxon>Bacteria</taxon>
        <taxon>Pseudomonadati</taxon>
        <taxon>Bacteroidota</taxon>
        <taxon>Cytophagia</taxon>
        <taxon>Cytophagales</taxon>
        <taxon>Catalimonadaceae</taxon>
        <taxon>Catalinimonas</taxon>
    </lineage>
</organism>
<feature type="domain" description="Alpha-L-rhamnosidase six-hairpin glycosidase" evidence="6">
    <location>
        <begin position="468"/>
        <end position="813"/>
    </location>
</feature>